<dbReference type="EMBL" id="JACVVK020000002">
    <property type="protein sequence ID" value="KAK7508179.1"/>
    <property type="molecule type" value="Genomic_DNA"/>
</dbReference>
<evidence type="ECO:0000313" key="9">
    <source>
        <dbReference type="EMBL" id="KAK7508179.1"/>
    </source>
</evidence>
<dbReference type="SUPFAM" id="SSF55770">
    <property type="entry name" value="Profilin (actin-binding protein)"/>
    <property type="match status" value="1"/>
</dbReference>
<comment type="similarity">
    <text evidence="2 7">Belongs to the profilin family.</text>
</comment>
<dbReference type="Proteomes" id="UP001519460">
    <property type="component" value="Unassembled WGS sequence"/>
</dbReference>
<protein>
    <recommendedName>
        <fullName evidence="7">Profilin</fullName>
    </recommendedName>
</protein>
<keyword evidence="4" id="KW-0963">Cytoplasm</keyword>
<evidence type="ECO:0000256" key="4">
    <source>
        <dbReference type="ARBA" id="ARBA00022490"/>
    </source>
</evidence>
<dbReference type="InterPro" id="IPR036140">
    <property type="entry name" value="PFN_sf"/>
</dbReference>
<dbReference type="AlphaFoldDB" id="A0ABD0M9P5"/>
<name>A0ABD0M9P5_9CAEN</name>
<feature type="region of interest" description="Disordered" evidence="8">
    <location>
        <begin position="1"/>
        <end position="30"/>
    </location>
</feature>
<dbReference type="Gene3D" id="3.30.450.30">
    <property type="entry name" value="Dynein light chain 2a, cytoplasmic"/>
    <property type="match status" value="1"/>
</dbReference>
<keyword evidence="5 7" id="KW-0009">Actin-binding</keyword>
<evidence type="ECO:0000256" key="7">
    <source>
        <dbReference type="RuleBase" id="RU003909"/>
    </source>
</evidence>
<dbReference type="InterPro" id="IPR005455">
    <property type="entry name" value="PFN_euk"/>
</dbReference>
<evidence type="ECO:0000256" key="6">
    <source>
        <dbReference type="ARBA" id="ARBA00023212"/>
    </source>
</evidence>
<dbReference type="InterPro" id="IPR048278">
    <property type="entry name" value="PFN"/>
</dbReference>
<dbReference type="PANTHER" id="PTHR11604:SF0">
    <property type="entry name" value="PROFILIN"/>
    <property type="match status" value="1"/>
</dbReference>
<gene>
    <name evidence="9" type="ORF">BaRGS_00000418</name>
</gene>
<evidence type="ECO:0000256" key="8">
    <source>
        <dbReference type="SAM" id="MobiDB-lite"/>
    </source>
</evidence>
<proteinExistence type="inferred from homology"/>
<evidence type="ECO:0000256" key="2">
    <source>
        <dbReference type="ARBA" id="ARBA00010058"/>
    </source>
</evidence>
<evidence type="ECO:0000256" key="1">
    <source>
        <dbReference type="ARBA" id="ARBA00004245"/>
    </source>
</evidence>
<reference evidence="9 10" key="1">
    <citation type="journal article" date="2023" name="Sci. Data">
        <title>Genome assembly of the Korean intertidal mud-creeper Batillaria attramentaria.</title>
        <authorList>
            <person name="Patra A.K."/>
            <person name="Ho P.T."/>
            <person name="Jun S."/>
            <person name="Lee S.J."/>
            <person name="Kim Y."/>
            <person name="Won Y.J."/>
        </authorList>
    </citation>
    <scope>NUCLEOTIDE SEQUENCE [LARGE SCALE GENOMIC DNA]</scope>
    <source>
        <strain evidence="9">Wonlab-2016</strain>
    </source>
</reference>
<dbReference type="Pfam" id="PF00235">
    <property type="entry name" value="Profilin"/>
    <property type="match status" value="1"/>
</dbReference>
<evidence type="ECO:0000313" key="10">
    <source>
        <dbReference type="Proteomes" id="UP001519460"/>
    </source>
</evidence>
<comment type="subcellular location">
    <subcellularLocation>
        <location evidence="1">Cytoplasm</location>
        <location evidence="1">Cytoskeleton</location>
    </subcellularLocation>
</comment>
<dbReference type="GO" id="GO:0003779">
    <property type="term" value="F:actin binding"/>
    <property type="evidence" value="ECO:0007669"/>
    <property type="project" value="UniProtKB-KW"/>
</dbReference>
<dbReference type="GO" id="GO:0005856">
    <property type="term" value="C:cytoskeleton"/>
    <property type="evidence" value="ECO:0007669"/>
    <property type="project" value="UniProtKB-SubCell"/>
</dbReference>
<comment type="subunit">
    <text evidence="3">Occurs in many kinds of cells as a complex with monomeric actin in a 1:1 ratio.</text>
</comment>
<dbReference type="PANTHER" id="PTHR11604">
    <property type="entry name" value="PROFILIN"/>
    <property type="match status" value="1"/>
</dbReference>
<evidence type="ECO:0000256" key="3">
    <source>
        <dbReference type="ARBA" id="ARBA00011583"/>
    </source>
</evidence>
<dbReference type="PRINTS" id="PR00392">
    <property type="entry name" value="PROFILIN"/>
</dbReference>
<keyword evidence="10" id="KW-1185">Reference proteome</keyword>
<feature type="compositionally biased region" description="Low complexity" evidence="8">
    <location>
        <begin position="10"/>
        <end position="24"/>
    </location>
</feature>
<sequence>MGSLDKPTFSRSPSASNTTPASSSGRPRSLSCANIRSLSSSYSIVATQPVVTWHDYVHVLLMESGNVARAAIHRTKDGVSLASTDDLDLSYEQVQLLLQGFDDSTRLRKEGIWLGHEHFTLTRITDRRIMVGRDARTGAGCVIYRCVTCIIVACYEDGNHPGGCYSLITKLGDFLVDSGF</sequence>
<comment type="caution">
    <text evidence="9">The sequence shown here is derived from an EMBL/GenBank/DDBJ whole genome shotgun (WGS) entry which is preliminary data.</text>
</comment>
<organism evidence="9 10">
    <name type="scientific">Batillaria attramentaria</name>
    <dbReference type="NCBI Taxonomy" id="370345"/>
    <lineage>
        <taxon>Eukaryota</taxon>
        <taxon>Metazoa</taxon>
        <taxon>Spiralia</taxon>
        <taxon>Lophotrochozoa</taxon>
        <taxon>Mollusca</taxon>
        <taxon>Gastropoda</taxon>
        <taxon>Caenogastropoda</taxon>
        <taxon>Sorbeoconcha</taxon>
        <taxon>Cerithioidea</taxon>
        <taxon>Batillariidae</taxon>
        <taxon>Batillaria</taxon>
    </lineage>
</organism>
<dbReference type="SMART" id="SM00392">
    <property type="entry name" value="PROF"/>
    <property type="match status" value="1"/>
</dbReference>
<evidence type="ECO:0000256" key="5">
    <source>
        <dbReference type="ARBA" id="ARBA00023203"/>
    </source>
</evidence>
<keyword evidence="6" id="KW-0206">Cytoskeleton</keyword>
<accession>A0ABD0M9P5</accession>